<feature type="transmembrane region" description="Helical" evidence="8">
    <location>
        <begin position="474"/>
        <end position="491"/>
    </location>
</feature>
<dbReference type="PANTHER" id="PTHR11616">
    <property type="entry name" value="SODIUM/CHLORIDE DEPENDENT TRANSPORTER"/>
    <property type="match status" value="1"/>
</dbReference>
<keyword evidence="3 6" id="KW-0812">Transmembrane</keyword>
<feature type="transmembrane region" description="Helical" evidence="8">
    <location>
        <begin position="177"/>
        <end position="196"/>
    </location>
</feature>
<dbReference type="PROSITE" id="PS00610">
    <property type="entry name" value="NA_NEUROTRAN_SYMP_1"/>
    <property type="match status" value="1"/>
</dbReference>
<feature type="transmembrane region" description="Helical" evidence="8">
    <location>
        <begin position="91"/>
        <end position="119"/>
    </location>
</feature>
<dbReference type="InterPro" id="IPR037272">
    <property type="entry name" value="SNS_sf"/>
</dbReference>
<name>A0A7S3CIG2_9SPIT</name>
<feature type="transmembrane region" description="Helical" evidence="8">
    <location>
        <begin position="365"/>
        <end position="389"/>
    </location>
</feature>
<evidence type="ECO:0000256" key="7">
    <source>
        <dbReference type="SAM" id="MobiDB-lite"/>
    </source>
</evidence>
<dbReference type="PROSITE" id="PS50267">
    <property type="entry name" value="NA_NEUROTRAN_SYMP_3"/>
    <property type="match status" value="1"/>
</dbReference>
<proteinExistence type="inferred from homology"/>
<feature type="transmembrane region" description="Helical" evidence="8">
    <location>
        <begin position="597"/>
        <end position="617"/>
    </location>
</feature>
<sequence>MVYADVKNGRDRWMNRPVFILAAVGSMIGLGNIWKFPYLTFKHGGAAFIFTYLAALIVVGIPMLILELTLGQKMQRGSVGALRGITPRLGGAGWAASFSGFITCVVYNILLGLSLYYLFNTGSLPWSQENYQRVDGCDTAITNRIPNTELFLYMNVTNVLGENDCERYDIESSISRFSSGLFVCVLITWILVFLMIIKGAKSIQFGVLVTATLPFLFLIILIFMYTSINSEVEGFGIQFYMGQEKFPYPPTPSGEITYQDASINRDSLIQDALLQVFFSVGVCYGVMFAYGSYNPTKKPVIMDSLIIAFLDFVFSILAGFITFSAIGALQKLGIKEYNQTNSVGLTFIAMPALAAHDDGKYQGHYIFFTLFMFVAGIDSAVSYAEAFVTNIVDQYKWNRQVAAAVVCVGGIILSAIFCTSFGWVLFDLVDHYISSYIVIGVGLMQAISVGWLFEKETTAAVSPGHAASLKWMGIIYWFFTITIAFYANFGFKDFKAAGLISIFITTCIALAVSKKVSRLPFRSWYHEIVLCGVDKVSMSITSISNEDGSRSWWMVPFEAYFGVCIKFVTPVALIWLLCENLEADLASPYAEQPELMQMYSSIIVFITIILIFGPMFVCDYPEIFDHDVNLEFMADNIYAMNLRKKSTTPIKQLTQKSNQVEQIEMNESSKPIQKPELANEEDQANVEE</sequence>
<feature type="transmembrane region" description="Helical" evidence="8">
    <location>
        <begin position="17"/>
        <end position="34"/>
    </location>
</feature>
<feature type="transmembrane region" description="Helical" evidence="8">
    <location>
        <begin position="272"/>
        <end position="293"/>
    </location>
</feature>
<organism evidence="9">
    <name type="scientific">Strombidium rassoulzadegani</name>
    <dbReference type="NCBI Taxonomy" id="1082188"/>
    <lineage>
        <taxon>Eukaryota</taxon>
        <taxon>Sar</taxon>
        <taxon>Alveolata</taxon>
        <taxon>Ciliophora</taxon>
        <taxon>Intramacronucleata</taxon>
        <taxon>Spirotrichea</taxon>
        <taxon>Oligotrichia</taxon>
        <taxon>Strombidiidae</taxon>
        <taxon>Strombidium</taxon>
    </lineage>
</organism>
<dbReference type="GO" id="GO:0015293">
    <property type="term" value="F:symporter activity"/>
    <property type="evidence" value="ECO:0007669"/>
    <property type="project" value="UniProtKB-KW"/>
</dbReference>
<keyword evidence="5 8" id="KW-0472">Membrane</keyword>
<dbReference type="EMBL" id="HBIA01001230">
    <property type="protein sequence ID" value="CAE0228847.1"/>
    <property type="molecule type" value="Transcribed_RNA"/>
</dbReference>
<comment type="similarity">
    <text evidence="6">Belongs to the sodium:neurotransmitter symporter (SNF) (TC 2.A.22) family.</text>
</comment>
<gene>
    <name evidence="9" type="ORF">SRAS04492_LOCUS631</name>
</gene>
<dbReference type="AlphaFoldDB" id="A0A7S3CIG2"/>
<evidence type="ECO:0000256" key="2">
    <source>
        <dbReference type="ARBA" id="ARBA00022448"/>
    </source>
</evidence>
<evidence type="ECO:0000256" key="8">
    <source>
        <dbReference type="SAM" id="Phobius"/>
    </source>
</evidence>
<evidence type="ECO:0000256" key="3">
    <source>
        <dbReference type="ARBA" id="ARBA00022692"/>
    </source>
</evidence>
<keyword evidence="4 8" id="KW-1133">Transmembrane helix</keyword>
<keyword evidence="2 6" id="KW-0813">Transport</keyword>
<reference evidence="9" key="1">
    <citation type="submission" date="2021-01" db="EMBL/GenBank/DDBJ databases">
        <authorList>
            <person name="Corre E."/>
            <person name="Pelletier E."/>
            <person name="Niang G."/>
            <person name="Scheremetjew M."/>
            <person name="Finn R."/>
            <person name="Kale V."/>
            <person name="Holt S."/>
            <person name="Cochrane G."/>
            <person name="Meng A."/>
            <person name="Brown T."/>
            <person name="Cohen L."/>
        </authorList>
    </citation>
    <scope>NUCLEOTIDE SEQUENCE</scope>
    <source>
        <strain evidence="9">Ras09</strain>
    </source>
</reference>
<evidence type="ECO:0000256" key="1">
    <source>
        <dbReference type="ARBA" id="ARBA00004141"/>
    </source>
</evidence>
<evidence type="ECO:0000256" key="5">
    <source>
        <dbReference type="ARBA" id="ARBA00023136"/>
    </source>
</evidence>
<dbReference type="PANTHER" id="PTHR11616:SF240">
    <property type="entry name" value="BLOATED TUBULES, ISOFORM B-RELATED"/>
    <property type="match status" value="1"/>
</dbReference>
<keyword evidence="6" id="KW-0769">Symport</keyword>
<dbReference type="Pfam" id="PF00209">
    <property type="entry name" value="SNF"/>
    <property type="match status" value="1"/>
</dbReference>
<dbReference type="GO" id="GO:0035725">
    <property type="term" value="P:sodium ion transmembrane transport"/>
    <property type="evidence" value="ECO:0007669"/>
    <property type="project" value="TreeGrafter"/>
</dbReference>
<feature type="transmembrane region" description="Helical" evidence="8">
    <location>
        <begin position="497"/>
        <end position="513"/>
    </location>
</feature>
<protein>
    <recommendedName>
        <fullName evidence="6">Transporter</fullName>
    </recommendedName>
</protein>
<evidence type="ECO:0000313" key="9">
    <source>
        <dbReference type="EMBL" id="CAE0228847.1"/>
    </source>
</evidence>
<feature type="compositionally biased region" description="Polar residues" evidence="7">
    <location>
        <begin position="656"/>
        <end position="671"/>
    </location>
</feature>
<dbReference type="InterPro" id="IPR000175">
    <property type="entry name" value="Na/ntran_symport"/>
</dbReference>
<feature type="transmembrane region" description="Helical" evidence="8">
    <location>
        <begin position="46"/>
        <end position="70"/>
    </location>
</feature>
<feature type="region of interest" description="Disordered" evidence="7">
    <location>
        <begin position="656"/>
        <end position="688"/>
    </location>
</feature>
<feature type="transmembrane region" description="Helical" evidence="8">
    <location>
        <begin position="305"/>
        <end position="329"/>
    </location>
</feature>
<feature type="transmembrane region" description="Helical" evidence="8">
    <location>
        <begin position="203"/>
        <end position="225"/>
    </location>
</feature>
<evidence type="ECO:0000256" key="6">
    <source>
        <dbReference type="RuleBase" id="RU003732"/>
    </source>
</evidence>
<feature type="compositionally biased region" description="Acidic residues" evidence="7">
    <location>
        <begin position="678"/>
        <end position="688"/>
    </location>
</feature>
<accession>A0A7S3CIG2</accession>
<feature type="transmembrane region" description="Helical" evidence="8">
    <location>
        <begin position="432"/>
        <end position="453"/>
    </location>
</feature>
<feature type="transmembrane region" description="Helical" evidence="8">
    <location>
        <begin position="401"/>
        <end position="426"/>
    </location>
</feature>
<comment type="subcellular location">
    <subcellularLocation>
        <location evidence="1">Membrane</location>
        <topology evidence="1">Multi-pass membrane protein</topology>
    </subcellularLocation>
</comment>
<dbReference type="NCBIfam" id="NF037979">
    <property type="entry name" value="Na_transp"/>
    <property type="match status" value="1"/>
</dbReference>
<dbReference type="PRINTS" id="PR00176">
    <property type="entry name" value="NANEUSMPORT"/>
</dbReference>
<dbReference type="GO" id="GO:0005886">
    <property type="term" value="C:plasma membrane"/>
    <property type="evidence" value="ECO:0007669"/>
    <property type="project" value="TreeGrafter"/>
</dbReference>
<dbReference type="SUPFAM" id="SSF161070">
    <property type="entry name" value="SNF-like"/>
    <property type="match status" value="1"/>
</dbReference>
<evidence type="ECO:0000256" key="4">
    <source>
        <dbReference type="ARBA" id="ARBA00022989"/>
    </source>
</evidence>
<feature type="transmembrane region" description="Helical" evidence="8">
    <location>
        <begin position="559"/>
        <end position="577"/>
    </location>
</feature>